<accession>A0A0E9VTF4</accession>
<protein>
    <submittedName>
        <fullName evidence="1">Uncharacterized protein</fullName>
    </submittedName>
</protein>
<dbReference type="AlphaFoldDB" id="A0A0E9VTF4"/>
<sequence>MLQQTLIHVGLEPATLEPCCKSSSLNTGGCYAASLSDSPLRCFPNDKM</sequence>
<reference evidence="1" key="1">
    <citation type="submission" date="2014-11" db="EMBL/GenBank/DDBJ databases">
        <authorList>
            <person name="Amaro Gonzalez C."/>
        </authorList>
    </citation>
    <scope>NUCLEOTIDE SEQUENCE</scope>
</reference>
<organism evidence="1">
    <name type="scientific">Anguilla anguilla</name>
    <name type="common">European freshwater eel</name>
    <name type="synonym">Muraena anguilla</name>
    <dbReference type="NCBI Taxonomy" id="7936"/>
    <lineage>
        <taxon>Eukaryota</taxon>
        <taxon>Metazoa</taxon>
        <taxon>Chordata</taxon>
        <taxon>Craniata</taxon>
        <taxon>Vertebrata</taxon>
        <taxon>Euteleostomi</taxon>
        <taxon>Actinopterygii</taxon>
        <taxon>Neopterygii</taxon>
        <taxon>Teleostei</taxon>
        <taxon>Anguilliformes</taxon>
        <taxon>Anguillidae</taxon>
        <taxon>Anguilla</taxon>
    </lineage>
</organism>
<evidence type="ECO:0000313" key="1">
    <source>
        <dbReference type="EMBL" id="JAH81321.1"/>
    </source>
</evidence>
<dbReference type="EMBL" id="GBXM01027256">
    <property type="protein sequence ID" value="JAH81321.1"/>
    <property type="molecule type" value="Transcribed_RNA"/>
</dbReference>
<proteinExistence type="predicted"/>
<reference evidence="1" key="2">
    <citation type="journal article" date="2015" name="Fish Shellfish Immunol.">
        <title>Early steps in the European eel (Anguilla anguilla)-Vibrio vulnificus interaction in the gills: Role of the RtxA13 toxin.</title>
        <authorList>
            <person name="Callol A."/>
            <person name="Pajuelo D."/>
            <person name="Ebbesson L."/>
            <person name="Teles M."/>
            <person name="MacKenzie S."/>
            <person name="Amaro C."/>
        </authorList>
    </citation>
    <scope>NUCLEOTIDE SEQUENCE</scope>
</reference>
<name>A0A0E9VTF4_ANGAN</name>